<dbReference type="PROSITE" id="PS51892">
    <property type="entry name" value="SUBTILASE"/>
    <property type="match status" value="1"/>
</dbReference>
<dbReference type="SUPFAM" id="SSF52743">
    <property type="entry name" value="Subtilisin-like"/>
    <property type="match status" value="1"/>
</dbReference>
<keyword evidence="2 5" id="KW-0645">Protease</keyword>
<dbReference type="PROSITE" id="PS51257">
    <property type="entry name" value="PROKAR_LIPOPROTEIN"/>
    <property type="match status" value="1"/>
</dbReference>
<keyword evidence="6" id="KW-0732">Signal</keyword>
<dbReference type="CDD" id="cd00306">
    <property type="entry name" value="Peptidases_S8_S53"/>
    <property type="match status" value="1"/>
</dbReference>
<feature type="active site" description="Charge relay system" evidence="5">
    <location>
        <position position="57"/>
    </location>
</feature>
<dbReference type="PRINTS" id="PR00723">
    <property type="entry name" value="SUBTILISIN"/>
</dbReference>
<dbReference type="EMBL" id="CP088295">
    <property type="protein sequence ID" value="UUY01930.1"/>
    <property type="molecule type" value="Genomic_DNA"/>
</dbReference>
<dbReference type="Gene3D" id="3.40.50.200">
    <property type="entry name" value="Peptidase S8/S53 domain"/>
    <property type="match status" value="1"/>
</dbReference>
<proteinExistence type="inferred from homology"/>
<accession>A0ABY5PBM5</accession>
<protein>
    <submittedName>
        <fullName evidence="8">S8/S53 family peptidase</fullName>
    </submittedName>
</protein>
<dbReference type="InterPro" id="IPR015500">
    <property type="entry name" value="Peptidase_S8_subtilisin-rel"/>
</dbReference>
<evidence type="ECO:0000256" key="4">
    <source>
        <dbReference type="ARBA" id="ARBA00022825"/>
    </source>
</evidence>
<dbReference type="PANTHER" id="PTHR43806">
    <property type="entry name" value="PEPTIDASE S8"/>
    <property type="match status" value="1"/>
</dbReference>
<dbReference type="PANTHER" id="PTHR43806:SF11">
    <property type="entry name" value="CEREVISIN-RELATED"/>
    <property type="match status" value="1"/>
</dbReference>
<feature type="signal peptide" evidence="6">
    <location>
        <begin position="1"/>
        <end position="25"/>
    </location>
</feature>
<dbReference type="InterPro" id="IPR000209">
    <property type="entry name" value="Peptidase_S8/S53_dom"/>
</dbReference>
<dbReference type="InterPro" id="IPR023828">
    <property type="entry name" value="Peptidase_S8_Ser-AS"/>
</dbReference>
<sequence length="389" mass="40074">MRPPRTALGVASIAACLCAAPAASADPRVGPQVMFSDALTLPDVGPGAAPVTVCVVDSGADPDATLQHALTARLGVDAPTGFTNFVDDRVPSRHGTSVSQVIAGTSPVFRAGVWPHAKLRSVGVSHLNASAGSSRSIGLGLDACLADPQVRVINLSMGNSDGRTGVSATAAIERARQQNVNVVVAAGNDPDEPVNDYASLPGVLSAAGVGLRGERCGSTAAAATLIALSCRVGLTDRTGERLTRNGTSFAAPQVSAVLAAIRAHAPQLSADQAAQALVAGASPGALGPMLNARGAMRQVGVALPLTPPLAKPRIRVLREGSKLRIAVTNRPRASVTLVHRLPFKLLRQTQRPVIRIPVGRQTTRITFERAGIRSKPSYVAVRDGKVTVY</sequence>
<evidence type="ECO:0000256" key="2">
    <source>
        <dbReference type="ARBA" id="ARBA00022670"/>
    </source>
</evidence>
<evidence type="ECO:0000313" key="8">
    <source>
        <dbReference type="EMBL" id="UUY01930.1"/>
    </source>
</evidence>
<evidence type="ECO:0000256" key="6">
    <source>
        <dbReference type="SAM" id="SignalP"/>
    </source>
</evidence>
<dbReference type="Pfam" id="PF00082">
    <property type="entry name" value="Peptidase_S8"/>
    <property type="match status" value="1"/>
</dbReference>
<evidence type="ECO:0000256" key="3">
    <source>
        <dbReference type="ARBA" id="ARBA00022801"/>
    </source>
</evidence>
<comment type="similarity">
    <text evidence="1 5">Belongs to the peptidase S8 family.</text>
</comment>
<keyword evidence="4 5" id="KW-0720">Serine protease</keyword>
<feature type="chain" id="PRO_5045700674" evidence="6">
    <location>
        <begin position="26"/>
        <end position="389"/>
    </location>
</feature>
<dbReference type="InterPro" id="IPR036852">
    <property type="entry name" value="Peptidase_S8/S53_dom_sf"/>
</dbReference>
<feature type="active site" description="Charge relay system" evidence="5">
    <location>
        <position position="94"/>
    </location>
</feature>
<name>A0ABY5PBM5_9ACTN</name>
<feature type="active site" description="Charge relay system" evidence="5">
    <location>
        <position position="248"/>
    </location>
</feature>
<dbReference type="Proteomes" id="UP001058860">
    <property type="component" value="Chromosome"/>
</dbReference>
<dbReference type="RefSeq" id="WP_353862472.1">
    <property type="nucleotide sequence ID" value="NZ_CP088295.1"/>
</dbReference>
<feature type="domain" description="Peptidase S8/S53" evidence="7">
    <location>
        <begin position="51"/>
        <end position="281"/>
    </location>
</feature>
<evidence type="ECO:0000256" key="1">
    <source>
        <dbReference type="ARBA" id="ARBA00011073"/>
    </source>
</evidence>
<organism evidence="8 9">
    <name type="scientific">Svornostia abyssi</name>
    <dbReference type="NCBI Taxonomy" id="2898438"/>
    <lineage>
        <taxon>Bacteria</taxon>
        <taxon>Bacillati</taxon>
        <taxon>Actinomycetota</taxon>
        <taxon>Thermoleophilia</taxon>
        <taxon>Solirubrobacterales</taxon>
        <taxon>Baekduiaceae</taxon>
        <taxon>Svornostia</taxon>
    </lineage>
</organism>
<gene>
    <name evidence="8" type="ORF">LRS13_14495</name>
</gene>
<dbReference type="InterPro" id="IPR050131">
    <property type="entry name" value="Peptidase_S8_subtilisin-like"/>
</dbReference>
<evidence type="ECO:0000256" key="5">
    <source>
        <dbReference type="PROSITE-ProRule" id="PRU01240"/>
    </source>
</evidence>
<evidence type="ECO:0000313" key="9">
    <source>
        <dbReference type="Proteomes" id="UP001058860"/>
    </source>
</evidence>
<dbReference type="PROSITE" id="PS00138">
    <property type="entry name" value="SUBTILASE_SER"/>
    <property type="match status" value="1"/>
</dbReference>
<keyword evidence="3 5" id="KW-0378">Hydrolase</keyword>
<keyword evidence="9" id="KW-1185">Reference proteome</keyword>
<evidence type="ECO:0000259" key="7">
    <source>
        <dbReference type="Pfam" id="PF00082"/>
    </source>
</evidence>
<reference evidence="9" key="1">
    <citation type="submission" date="2021-11" db="EMBL/GenBank/DDBJ databases">
        <title>Cultivation dependent microbiological survey of springs from the worlds oldest radium mine currently devoted to the extraction of radon-saturated water.</title>
        <authorList>
            <person name="Kapinusova G."/>
            <person name="Smrhova T."/>
            <person name="Strejcek M."/>
            <person name="Suman J."/>
            <person name="Jani K."/>
            <person name="Pajer P."/>
            <person name="Uhlik O."/>
        </authorList>
    </citation>
    <scope>NUCLEOTIDE SEQUENCE [LARGE SCALE GENOMIC DNA]</scope>
    <source>
        <strain evidence="9">J379</strain>
    </source>
</reference>